<accession>A0A222WSV5</accession>
<dbReference type="RefSeq" id="WP_094156074.1">
    <property type="nucleotide sequence ID" value="NZ_CP020028.1"/>
</dbReference>
<name>A0A222WSV5_9BACL</name>
<dbReference type="Gene3D" id="4.10.280.10">
    <property type="entry name" value="Helix-loop-helix DNA-binding domain"/>
    <property type="match status" value="1"/>
</dbReference>
<dbReference type="InterPro" id="IPR018540">
    <property type="entry name" value="Spo0E-like"/>
</dbReference>
<dbReference type="GO" id="GO:0043937">
    <property type="term" value="P:regulation of sporulation"/>
    <property type="evidence" value="ECO:0007669"/>
    <property type="project" value="InterPro"/>
</dbReference>
<gene>
    <name evidence="1" type="ORF">B4V02_19775</name>
</gene>
<dbReference type="Pfam" id="PF09388">
    <property type="entry name" value="SpoOE-like"/>
    <property type="match status" value="1"/>
</dbReference>
<evidence type="ECO:0000313" key="1">
    <source>
        <dbReference type="EMBL" id="ASR48773.1"/>
    </source>
</evidence>
<dbReference type="KEGG" id="pkb:B4V02_19775"/>
<dbReference type="EMBL" id="CP020028">
    <property type="protein sequence ID" value="ASR48773.1"/>
    <property type="molecule type" value="Genomic_DNA"/>
</dbReference>
<dbReference type="InterPro" id="IPR036638">
    <property type="entry name" value="HLH_DNA-bd_sf"/>
</dbReference>
<reference evidence="1 2" key="1">
    <citation type="submission" date="2017-03" db="EMBL/GenBank/DDBJ databases">
        <title>Complete genome sequence of Paenibacillus Kribbensis producing bioflocculants.</title>
        <authorList>
            <person name="Lee H.-G."/>
            <person name="Oh H.-M."/>
        </authorList>
    </citation>
    <scope>NUCLEOTIDE SEQUENCE [LARGE SCALE GENOMIC DNA]</scope>
    <source>
        <strain evidence="1 2">AM49</strain>
    </source>
</reference>
<dbReference type="SUPFAM" id="SSF140500">
    <property type="entry name" value="BAS1536-like"/>
    <property type="match status" value="1"/>
</dbReference>
<proteinExistence type="predicted"/>
<evidence type="ECO:0000313" key="2">
    <source>
        <dbReference type="Proteomes" id="UP000214666"/>
    </source>
</evidence>
<protein>
    <submittedName>
        <fullName evidence="1">Spo0E family sporulation regulatory protein-aspartic acid phosphatase</fullName>
    </submittedName>
</protein>
<dbReference type="GO" id="GO:0046983">
    <property type="term" value="F:protein dimerization activity"/>
    <property type="evidence" value="ECO:0007669"/>
    <property type="project" value="InterPro"/>
</dbReference>
<dbReference type="InterPro" id="IPR037208">
    <property type="entry name" value="Spo0E-like_sf"/>
</dbReference>
<dbReference type="AlphaFoldDB" id="A0A222WSV5"/>
<sequence length="75" mass="8826">MIRDDILRQKLEKARQKLYVLQAKHGFSHASVLRQSVILDNLINQYNRHFYIKEKNPTTQVQPAERGTFDEVLSS</sequence>
<dbReference type="OrthoDB" id="2639237at2"/>
<dbReference type="Proteomes" id="UP000214666">
    <property type="component" value="Chromosome"/>
</dbReference>
<keyword evidence="2" id="KW-1185">Reference proteome</keyword>
<organism evidence="1 2">
    <name type="scientific">Paenibacillus kribbensis</name>
    <dbReference type="NCBI Taxonomy" id="172713"/>
    <lineage>
        <taxon>Bacteria</taxon>
        <taxon>Bacillati</taxon>
        <taxon>Bacillota</taxon>
        <taxon>Bacilli</taxon>
        <taxon>Bacillales</taxon>
        <taxon>Paenibacillaceae</taxon>
        <taxon>Paenibacillus</taxon>
    </lineage>
</organism>